<evidence type="ECO:0000313" key="1">
    <source>
        <dbReference type="EMBL" id="PON60576.1"/>
    </source>
</evidence>
<proteinExistence type="predicted"/>
<dbReference type="GO" id="GO:0048364">
    <property type="term" value="P:root development"/>
    <property type="evidence" value="ECO:0007669"/>
    <property type="project" value="InterPro"/>
</dbReference>
<gene>
    <name evidence="1" type="ORF">PanWU01x14_151880</name>
</gene>
<keyword evidence="2" id="KW-1185">Reference proteome</keyword>
<dbReference type="GO" id="GO:0048367">
    <property type="term" value="P:shoot system development"/>
    <property type="evidence" value="ECO:0007669"/>
    <property type="project" value="InterPro"/>
</dbReference>
<dbReference type="AlphaFoldDB" id="A0A2P5CHQ0"/>
<sequence length="131" mass="14844">MATTSKISRNTWHARLNSLPSISHPLVEGIEEQLSRLRASSEAATSSSLCHRSSSLKDLYESLDDFLRLRHTKQALVREENNKCVQQVLDGSFRLVDVCGTTRDAFSQMKQCLQELQSSLRRKRGSESSLY</sequence>
<comment type="caution">
    <text evidence="1">The sequence shown here is derived from an EMBL/GenBank/DDBJ whole genome shotgun (WGS) entry which is preliminary data.</text>
</comment>
<dbReference type="PANTHER" id="PTHR33070">
    <property type="entry name" value="OS06G0725500 PROTEIN"/>
    <property type="match status" value="1"/>
</dbReference>
<evidence type="ECO:0000313" key="2">
    <source>
        <dbReference type="Proteomes" id="UP000237105"/>
    </source>
</evidence>
<dbReference type="PANTHER" id="PTHR33070:SF120">
    <property type="entry name" value="EXPRESSED PROTEIN"/>
    <property type="match status" value="1"/>
</dbReference>
<reference evidence="2" key="1">
    <citation type="submission" date="2016-06" db="EMBL/GenBank/DDBJ databases">
        <title>Parallel loss of symbiosis genes in relatives of nitrogen-fixing non-legume Parasponia.</title>
        <authorList>
            <person name="Van Velzen R."/>
            <person name="Holmer R."/>
            <person name="Bu F."/>
            <person name="Rutten L."/>
            <person name="Van Zeijl A."/>
            <person name="Liu W."/>
            <person name="Santuari L."/>
            <person name="Cao Q."/>
            <person name="Sharma T."/>
            <person name="Shen D."/>
            <person name="Roswanjaya Y."/>
            <person name="Wardhani T."/>
            <person name="Kalhor M.S."/>
            <person name="Jansen J."/>
            <person name="Van den Hoogen J."/>
            <person name="Gungor B."/>
            <person name="Hartog M."/>
            <person name="Hontelez J."/>
            <person name="Verver J."/>
            <person name="Yang W.-C."/>
            <person name="Schijlen E."/>
            <person name="Repin R."/>
            <person name="Schilthuizen M."/>
            <person name="Schranz E."/>
            <person name="Heidstra R."/>
            <person name="Miyata K."/>
            <person name="Fedorova E."/>
            <person name="Kohlen W."/>
            <person name="Bisseling T."/>
            <person name="Smit S."/>
            <person name="Geurts R."/>
        </authorList>
    </citation>
    <scope>NUCLEOTIDE SEQUENCE [LARGE SCALE GENOMIC DNA]</scope>
    <source>
        <strain evidence="2">cv. WU1-14</strain>
    </source>
</reference>
<dbReference type="STRING" id="3476.A0A2P5CHQ0"/>
<dbReference type="Proteomes" id="UP000237105">
    <property type="component" value="Unassembled WGS sequence"/>
</dbReference>
<dbReference type="Pfam" id="PF03087">
    <property type="entry name" value="BPS1"/>
    <property type="match status" value="1"/>
</dbReference>
<accession>A0A2P5CHQ0</accession>
<dbReference type="InterPro" id="IPR004320">
    <property type="entry name" value="BPS1_pln"/>
</dbReference>
<dbReference type="EMBL" id="JXTB01000129">
    <property type="protein sequence ID" value="PON60576.1"/>
    <property type="molecule type" value="Genomic_DNA"/>
</dbReference>
<protein>
    <submittedName>
        <fullName evidence="1">Uncharacterized protein</fullName>
    </submittedName>
</protein>
<dbReference type="OrthoDB" id="1701699at2759"/>
<organism evidence="1 2">
    <name type="scientific">Parasponia andersonii</name>
    <name type="common">Sponia andersonii</name>
    <dbReference type="NCBI Taxonomy" id="3476"/>
    <lineage>
        <taxon>Eukaryota</taxon>
        <taxon>Viridiplantae</taxon>
        <taxon>Streptophyta</taxon>
        <taxon>Embryophyta</taxon>
        <taxon>Tracheophyta</taxon>
        <taxon>Spermatophyta</taxon>
        <taxon>Magnoliopsida</taxon>
        <taxon>eudicotyledons</taxon>
        <taxon>Gunneridae</taxon>
        <taxon>Pentapetalae</taxon>
        <taxon>rosids</taxon>
        <taxon>fabids</taxon>
        <taxon>Rosales</taxon>
        <taxon>Cannabaceae</taxon>
        <taxon>Parasponia</taxon>
    </lineage>
</organism>
<name>A0A2P5CHQ0_PARAD</name>